<dbReference type="InterPro" id="IPR005925">
    <property type="entry name" value="Agmatinase-rel"/>
</dbReference>
<keyword evidence="3 4" id="KW-0378">Hydrolase</keyword>
<dbReference type="GO" id="GO:0047817">
    <property type="term" value="F:D-arginase activity"/>
    <property type="evidence" value="ECO:0007669"/>
    <property type="project" value="UniProtKB-EC"/>
</dbReference>
<dbReference type="EC" id="3.5.3.7" evidence="4"/>
<dbReference type="InterPro" id="IPR023696">
    <property type="entry name" value="Ureohydrolase_dom_sf"/>
</dbReference>
<dbReference type="NCBIfam" id="NF002564">
    <property type="entry name" value="PRK02190.1"/>
    <property type="match status" value="1"/>
</dbReference>
<dbReference type="SUPFAM" id="SSF52768">
    <property type="entry name" value="Arginase/deacetylase"/>
    <property type="match status" value="1"/>
</dbReference>
<comment type="similarity">
    <text evidence="1">Belongs to the arginase family. Agmatinase subfamily.</text>
</comment>
<dbReference type="InterPro" id="IPR006035">
    <property type="entry name" value="Ureohydrolase"/>
</dbReference>
<evidence type="ECO:0000256" key="1">
    <source>
        <dbReference type="ARBA" id="ARBA00009227"/>
    </source>
</evidence>
<protein>
    <submittedName>
        <fullName evidence="4">Guanidinobutyrase</fullName>
        <ecNumber evidence="4">3.5.3.10</ecNumber>
        <ecNumber evidence="4">3.5.3.7</ecNumber>
    </submittedName>
</protein>
<dbReference type="EMBL" id="MLJW01000394">
    <property type="protein sequence ID" value="OIQ87966.1"/>
    <property type="molecule type" value="Genomic_DNA"/>
</dbReference>
<evidence type="ECO:0000313" key="4">
    <source>
        <dbReference type="EMBL" id="OIQ87966.1"/>
    </source>
</evidence>
<proteinExistence type="inferred from homology"/>
<reference evidence="4" key="1">
    <citation type="submission" date="2016-10" db="EMBL/GenBank/DDBJ databases">
        <title>Sequence of Gallionella enrichment culture.</title>
        <authorList>
            <person name="Poehlein A."/>
            <person name="Muehling M."/>
            <person name="Daniel R."/>
        </authorList>
    </citation>
    <scope>NUCLEOTIDE SEQUENCE</scope>
</reference>
<evidence type="ECO:0000256" key="2">
    <source>
        <dbReference type="ARBA" id="ARBA00022723"/>
    </source>
</evidence>
<dbReference type="InterPro" id="IPR020855">
    <property type="entry name" value="Ureohydrolase_Mn_BS"/>
</dbReference>
<dbReference type="PRINTS" id="PR00116">
    <property type="entry name" value="ARGINASE"/>
</dbReference>
<dbReference type="GO" id="GO:0047971">
    <property type="term" value="F:guanidinobutyrase activity"/>
    <property type="evidence" value="ECO:0007669"/>
    <property type="project" value="UniProtKB-EC"/>
</dbReference>
<name>A0A1J5QWB0_9ZZZZ</name>
<dbReference type="PIRSF" id="PIRSF036979">
    <property type="entry name" value="Arginase"/>
    <property type="match status" value="1"/>
</dbReference>
<organism evidence="4">
    <name type="scientific">mine drainage metagenome</name>
    <dbReference type="NCBI Taxonomy" id="410659"/>
    <lineage>
        <taxon>unclassified sequences</taxon>
        <taxon>metagenomes</taxon>
        <taxon>ecological metagenomes</taxon>
    </lineage>
</organism>
<sequence length="321" mass="33983">MAQHGFAFLAQQHWFGAAPVSGAGTAPFGVAGVAWDGATTNRPGARFGPAAIRQASAMLCDGTHPLFDVSPIGHVQDHGDLRLPNTSLAAMRAALQPQALELMRHQHMVWLGGDHAMTLSLLRAARELHGRPLAVLHFDAHCDTWEDHFGEPSGHGTWVYEAVQEGLVLPRGMVQIGIRSAAGRAAREYASAIGGLIFTARELRGLDGATQLAGVVRAIAQRLRAADAPIYLTLDIDCLDPAFAPGTGTPEPGGLSTSQVLTLLEDLCARPLPFVGMDCVEVAPAYDHAELTSNAAAVLVWTYLCARLAAGPVARRAEQDS</sequence>
<dbReference type="PANTHER" id="PTHR11358:SF26">
    <property type="entry name" value="GUANIDINO ACID HYDROLASE, MITOCHONDRIAL"/>
    <property type="match status" value="1"/>
</dbReference>
<gene>
    <name evidence="4" type="primary">gbh_2</name>
    <name evidence="4" type="ORF">GALL_301490</name>
</gene>
<dbReference type="GO" id="GO:0046872">
    <property type="term" value="F:metal ion binding"/>
    <property type="evidence" value="ECO:0007669"/>
    <property type="project" value="UniProtKB-KW"/>
</dbReference>
<dbReference type="PANTHER" id="PTHR11358">
    <property type="entry name" value="ARGINASE/AGMATINASE"/>
    <property type="match status" value="1"/>
</dbReference>
<dbReference type="NCBIfam" id="TIGR01230">
    <property type="entry name" value="agmatinase"/>
    <property type="match status" value="1"/>
</dbReference>
<dbReference type="Pfam" id="PF00491">
    <property type="entry name" value="Arginase"/>
    <property type="match status" value="1"/>
</dbReference>
<dbReference type="GO" id="GO:0008783">
    <property type="term" value="F:agmatinase activity"/>
    <property type="evidence" value="ECO:0007669"/>
    <property type="project" value="TreeGrafter"/>
</dbReference>
<evidence type="ECO:0000256" key="3">
    <source>
        <dbReference type="ARBA" id="ARBA00022801"/>
    </source>
</evidence>
<dbReference type="PROSITE" id="PS01053">
    <property type="entry name" value="ARGINASE_1"/>
    <property type="match status" value="1"/>
</dbReference>
<dbReference type="Gene3D" id="3.40.800.10">
    <property type="entry name" value="Ureohydrolase domain"/>
    <property type="match status" value="1"/>
</dbReference>
<dbReference type="PROSITE" id="PS51409">
    <property type="entry name" value="ARGINASE_2"/>
    <property type="match status" value="1"/>
</dbReference>
<comment type="caution">
    <text evidence="4">The sequence shown here is derived from an EMBL/GenBank/DDBJ whole genome shotgun (WGS) entry which is preliminary data.</text>
</comment>
<keyword evidence="2" id="KW-0479">Metal-binding</keyword>
<dbReference type="AlphaFoldDB" id="A0A1J5QWB0"/>
<dbReference type="EC" id="3.5.3.10" evidence="4"/>
<dbReference type="GO" id="GO:0033389">
    <property type="term" value="P:putrescine biosynthetic process from arginine, via agmatine"/>
    <property type="evidence" value="ECO:0007669"/>
    <property type="project" value="TreeGrafter"/>
</dbReference>
<accession>A0A1J5QWB0</accession>